<comment type="caution">
    <text evidence="2">The sequence shown here is derived from an EMBL/GenBank/DDBJ whole genome shotgun (WGS) entry which is preliminary data.</text>
</comment>
<dbReference type="AlphaFoldDB" id="A0A5D0RP14"/>
<sequence length="341" mass="36227">MTNKERVLVTGAAGIVGRATVAALVAAPDRPEILATDRDARALARLGTAVEKVAGDIADAATLAGRLGGVTAAIHLAAVLPPLADDQPDLADRVNIGGTGALIATLAREAPGAFFIHASSISVYGDRCADPDIRVGDPLAPSEGDHYATTKIAGEEVVRRGPLDWTILRLSAVMGGHRMTPLMFHMPLDTKLEILTPEDTGRALAAARHARAALAGKTFNLGGGAACRTTFRAYLEAVFARIGLGRFDLPEAAFATRNFHCGHYMDGDALEDILHFRKDTLASHLDEIAADWPWWRRAALTLARRPAKAFLVSRSEPLAALRAGDAALIRRYYGVNPPDVP</sequence>
<evidence type="ECO:0000313" key="2">
    <source>
        <dbReference type="EMBL" id="TYB82909.1"/>
    </source>
</evidence>
<gene>
    <name evidence="2" type="ORF">FVF75_01615</name>
</gene>
<protein>
    <submittedName>
        <fullName evidence="2">NAD(P)-dependent oxidoreductase</fullName>
    </submittedName>
</protein>
<dbReference type="Proteomes" id="UP000322080">
    <property type="component" value="Unassembled WGS sequence"/>
</dbReference>
<feature type="domain" description="Ketoreductase" evidence="1">
    <location>
        <begin position="5"/>
        <end position="225"/>
    </location>
</feature>
<proteinExistence type="predicted"/>
<organism evidence="2 3">
    <name type="scientific">Maritimibacter fusiformis</name>
    <dbReference type="NCBI Taxonomy" id="2603819"/>
    <lineage>
        <taxon>Bacteria</taxon>
        <taxon>Pseudomonadati</taxon>
        <taxon>Pseudomonadota</taxon>
        <taxon>Alphaproteobacteria</taxon>
        <taxon>Rhodobacterales</taxon>
        <taxon>Roseobacteraceae</taxon>
        <taxon>Maritimibacter</taxon>
    </lineage>
</organism>
<keyword evidence="3" id="KW-1185">Reference proteome</keyword>
<evidence type="ECO:0000259" key="1">
    <source>
        <dbReference type="SMART" id="SM00822"/>
    </source>
</evidence>
<dbReference type="Gene3D" id="3.40.50.720">
    <property type="entry name" value="NAD(P)-binding Rossmann-like Domain"/>
    <property type="match status" value="1"/>
</dbReference>
<accession>A0A5D0RP14</accession>
<evidence type="ECO:0000313" key="3">
    <source>
        <dbReference type="Proteomes" id="UP000322080"/>
    </source>
</evidence>
<dbReference type="EMBL" id="VSIY01000003">
    <property type="protein sequence ID" value="TYB82909.1"/>
    <property type="molecule type" value="Genomic_DNA"/>
</dbReference>
<dbReference type="SUPFAM" id="SSF51735">
    <property type="entry name" value="NAD(P)-binding Rossmann-fold domains"/>
    <property type="match status" value="1"/>
</dbReference>
<dbReference type="SMART" id="SM00822">
    <property type="entry name" value="PKS_KR"/>
    <property type="match status" value="1"/>
</dbReference>
<dbReference type="Pfam" id="PF01370">
    <property type="entry name" value="Epimerase"/>
    <property type="match status" value="1"/>
</dbReference>
<dbReference type="PANTHER" id="PTHR43245">
    <property type="entry name" value="BIFUNCTIONAL POLYMYXIN RESISTANCE PROTEIN ARNA"/>
    <property type="match status" value="1"/>
</dbReference>
<reference evidence="2 3" key="1">
    <citation type="submission" date="2019-08" db="EMBL/GenBank/DDBJ databases">
        <title>Identification of a novel species of the genus Boseongicola.</title>
        <authorList>
            <person name="Zhang X.-Q."/>
        </authorList>
    </citation>
    <scope>NUCLEOTIDE SEQUENCE [LARGE SCALE GENOMIC DNA]</scope>
    <source>
        <strain evidence="2 3">HY14</strain>
    </source>
</reference>
<dbReference type="InterPro" id="IPR001509">
    <property type="entry name" value="Epimerase_deHydtase"/>
</dbReference>
<dbReference type="RefSeq" id="WP_148375999.1">
    <property type="nucleotide sequence ID" value="NZ_VSIY01000003.1"/>
</dbReference>
<name>A0A5D0RP14_9RHOB</name>
<dbReference type="InterPro" id="IPR036291">
    <property type="entry name" value="NAD(P)-bd_dom_sf"/>
</dbReference>
<dbReference type="InterPro" id="IPR057326">
    <property type="entry name" value="KR_dom"/>
</dbReference>
<dbReference type="InterPro" id="IPR050177">
    <property type="entry name" value="Lipid_A_modif_metabolic_enz"/>
</dbReference>